<evidence type="ECO:0000256" key="1">
    <source>
        <dbReference type="SAM" id="MobiDB-lite"/>
    </source>
</evidence>
<dbReference type="Gramene" id="A09p33380.2_BraZ1">
    <property type="protein sequence ID" value="A09p33380.2_BraZ1.CDS"/>
    <property type="gene ID" value="A09g33380.2_BraZ1"/>
</dbReference>
<evidence type="ECO:0000313" key="3">
    <source>
        <dbReference type="Proteomes" id="UP000694005"/>
    </source>
</evidence>
<feature type="non-terminal residue" evidence="2">
    <location>
        <position position="1"/>
    </location>
</feature>
<dbReference type="EMBL" id="LS974625">
    <property type="protein sequence ID" value="CAG7862871.1"/>
    <property type="molecule type" value="Genomic_DNA"/>
</dbReference>
<name>A0A8D9CT05_BRACM</name>
<protein>
    <submittedName>
        <fullName evidence="2">Uncharacterized protein</fullName>
    </submittedName>
</protein>
<reference evidence="2 3" key="1">
    <citation type="submission" date="2021-07" db="EMBL/GenBank/DDBJ databases">
        <authorList>
            <consortium name="Genoscope - CEA"/>
            <person name="William W."/>
        </authorList>
    </citation>
    <scope>NUCLEOTIDE SEQUENCE [LARGE SCALE GENOMIC DNA]</scope>
</reference>
<feature type="compositionally biased region" description="Basic and acidic residues" evidence="1">
    <location>
        <begin position="57"/>
        <end position="76"/>
    </location>
</feature>
<organism evidence="2 3">
    <name type="scientific">Brassica campestris</name>
    <name type="common">Field mustard</name>
    <dbReference type="NCBI Taxonomy" id="3711"/>
    <lineage>
        <taxon>Eukaryota</taxon>
        <taxon>Viridiplantae</taxon>
        <taxon>Streptophyta</taxon>
        <taxon>Embryophyta</taxon>
        <taxon>Tracheophyta</taxon>
        <taxon>Spermatophyta</taxon>
        <taxon>Magnoliopsida</taxon>
        <taxon>eudicotyledons</taxon>
        <taxon>Gunneridae</taxon>
        <taxon>Pentapetalae</taxon>
        <taxon>rosids</taxon>
        <taxon>malvids</taxon>
        <taxon>Brassicales</taxon>
        <taxon>Brassicaceae</taxon>
        <taxon>Brassiceae</taxon>
        <taxon>Brassica</taxon>
    </lineage>
</organism>
<proteinExistence type="predicted"/>
<evidence type="ECO:0000313" key="2">
    <source>
        <dbReference type="EMBL" id="CAG7862871.1"/>
    </source>
</evidence>
<dbReference type="AlphaFoldDB" id="A0A8D9CT05"/>
<gene>
    <name evidence="2" type="ORF">BRAPAZ1V2_A09P33380.2</name>
</gene>
<feature type="region of interest" description="Disordered" evidence="1">
    <location>
        <begin position="57"/>
        <end position="80"/>
    </location>
</feature>
<dbReference type="Proteomes" id="UP000694005">
    <property type="component" value="Chromosome A09"/>
</dbReference>
<sequence>KEQEFKKKESPGVTLVIDQKMAQDTKLSMLLKEGKPVIKVSHQGKKNESNKLIIVRKKEPDPKLSHEPTSKWKPKSEQSIVQVPKPMVAKKKASKKSHQIILCC</sequence>
<accession>A0A8D9CT05</accession>